<accession>A0A7Y9NLS4</accession>
<gene>
    <name evidence="1" type="ORF">HDF12_002071</name>
</gene>
<dbReference type="EMBL" id="JACCCV010000001">
    <property type="protein sequence ID" value="NYF51706.1"/>
    <property type="molecule type" value="Genomic_DNA"/>
</dbReference>
<dbReference type="Pfam" id="PF12088">
    <property type="entry name" value="DUF3565"/>
    <property type="match status" value="1"/>
</dbReference>
<protein>
    <recommendedName>
        <fullName evidence="3">DUF3565 domain-containing protein</fullName>
    </recommendedName>
</protein>
<evidence type="ECO:0008006" key="3">
    <source>
        <dbReference type="Google" id="ProtNLM"/>
    </source>
</evidence>
<evidence type="ECO:0000313" key="1">
    <source>
        <dbReference type="EMBL" id="NYF51706.1"/>
    </source>
</evidence>
<proteinExistence type="predicted"/>
<sequence length="64" mass="7652">MLRRVVGFYQDEQQHWATRLDCGHGQHVRHDPPWTVREWVTTEEGRAARIGSLMECKRCDEEEK</sequence>
<dbReference type="Proteomes" id="UP000534186">
    <property type="component" value="Unassembled WGS sequence"/>
</dbReference>
<name>A0A7Y9NLS4_9BACT</name>
<dbReference type="AlphaFoldDB" id="A0A7Y9NLS4"/>
<comment type="caution">
    <text evidence="1">The sequence shown here is derived from an EMBL/GenBank/DDBJ whole genome shotgun (WGS) entry which is preliminary data.</text>
</comment>
<evidence type="ECO:0000313" key="2">
    <source>
        <dbReference type="Proteomes" id="UP000534186"/>
    </source>
</evidence>
<dbReference type="InterPro" id="IPR021948">
    <property type="entry name" value="DUF3565"/>
</dbReference>
<reference evidence="1 2" key="1">
    <citation type="submission" date="2020-07" db="EMBL/GenBank/DDBJ databases">
        <title>Genomic Encyclopedia of Type Strains, Phase IV (KMG-V): Genome sequencing to study the core and pangenomes of soil and plant-associated prokaryotes.</title>
        <authorList>
            <person name="Whitman W."/>
        </authorList>
    </citation>
    <scope>NUCLEOTIDE SEQUENCE [LARGE SCALE GENOMIC DNA]</scope>
    <source>
        <strain evidence="1 2">M8UP30</strain>
    </source>
</reference>
<organism evidence="1 2">
    <name type="scientific">Tunturiibacter lichenicola</name>
    <dbReference type="NCBI Taxonomy" id="2051959"/>
    <lineage>
        <taxon>Bacteria</taxon>
        <taxon>Pseudomonadati</taxon>
        <taxon>Acidobacteriota</taxon>
        <taxon>Terriglobia</taxon>
        <taxon>Terriglobales</taxon>
        <taxon>Acidobacteriaceae</taxon>
        <taxon>Tunturiibacter</taxon>
    </lineage>
</organism>